<dbReference type="InterPro" id="IPR017853">
    <property type="entry name" value="GH"/>
</dbReference>
<evidence type="ECO:0000256" key="7">
    <source>
        <dbReference type="ARBA" id="ARBA00023024"/>
    </source>
</evidence>
<dbReference type="PANTHER" id="PTHR11177:SF360">
    <property type="entry name" value="CHITINASE 4-RELATED"/>
    <property type="match status" value="1"/>
</dbReference>
<feature type="domain" description="GH18" evidence="15">
    <location>
        <begin position="27"/>
        <end position="401"/>
    </location>
</feature>
<dbReference type="PANTHER" id="PTHR11177">
    <property type="entry name" value="CHITINASE"/>
    <property type="match status" value="1"/>
</dbReference>
<keyword evidence="9" id="KW-0119">Carbohydrate metabolism</keyword>
<evidence type="ECO:0000256" key="1">
    <source>
        <dbReference type="ARBA" id="ARBA00000822"/>
    </source>
</evidence>
<dbReference type="PROSITE" id="PS01095">
    <property type="entry name" value="GH18_1"/>
    <property type="match status" value="2"/>
</dbReference>
<organism evidence="16 17">
    <name type="scientific">Glossina pallidipes</name>
    <name type="common">Tsetse fly</name>
    <dbReference type="NCBI Taxonomy" id="7398"/>
    <lineage>
        <taxon>Eukaryota</taxon>
        <taxon>Metazoa</taxon>
        <taxon>Ecdysozoa</taxon>
        <taxon>Arthropoda</taxon>
        <taxon>Hexapoda</taxon>
        <taxon>Insecta</taxon>
        <taxon>Pterygota</taxon>
        <taxon>Neoptera</taxon>
        <taxon>Endopterygota</taxon>
        <taxon>Diptera</taxon>
        <taxon>Brachycera</taxon>
        <taxon>Muscomorpha</taxon>
        <taxon>Hippoboscoidea</taxon>
        <taxon>Glossinidae</taxon>
        <taxon>Glossina</taxon>
    </lineage>
</organism>
<dbReference type="PROSITE" id="PS50940">
    <property type="entry name" value="CHIT_BIND_II"/>
    <property type="match status" value="2"/>
</dbReference>
<reference evidence="16" key="2">
    <citation type="submission" date="2020-05" db="UniProtKB">
        <authorList>
            <consortium name="EnsemblMetazoa"/>
        </authorList>
    </citation>
    <scope>IDENTIFICATION</scope>
    <source>
        <strain evidence="16">IAEA</strain>
    </source>
</reference>
<dbReference type="Proteomes" id="UP000092445">
    <property type="component" value="Unassembled WGS sequence"/>
</dbReference>
<dbReference type="InterPro" id="IPR011583">
    <property type="entry name" value="Chitinase_II/V-like_cat"/>
</dbReference>
<evidence type="ECO:0000256" key="9">
    <source>
        <dbReference type="ARBA" id="ARBA00023277"/>
    </source>
</evidence>
<keyword evidence="10 12" id="KW-0326">Glycosidase</keyword>
<dbReference type="PROSITE" id="PS51910">
    <property type="entry name" value="GH18_2"/>
    <property type="match status" value="2"/>
</dbReference>
<evidence type="ECO:0000256" key="4">
    <source>
        <dbReference type="ARBA" id="ARBA00022669"/>
    </source>
</evidence>
<dbReference type="GO" id="GO:0008843">
    <property type="term" value="F:endochitinase activity"/>
    <property type="evidence" value="ECO:0007669"/>
    <property type="project" value="UniProtKB-EC"/>
</dbReference>
<evidence type="ECO:0000256" key="6">
    <source>
        <dbReference type="ARBA" id="ARBA00022801"/>
    </source>
</evidence>
<evidence type="ECO:0000256" key="11">
    <source>
        <dbReference type="ARBA" id="ARBA00023326"/>
    </source>
</evidence>
<dbReference type="SMART" id="SM00494">
    <property type="entry name" value="ChtBD2"/>
    <property type="match status" value="2"/>
</dbReference>
<dbReference type="GO" id="GO:0008061">
    <property type="term" value="F:chitin binding"/>
    <property type="evidence" value="ECO:0007669"/>
    <property type="project" value="UniProtKB-KW"/>
</dbReference>
<evidence type="ECO:0000259" key="14">
    <source>
        <dbReference type="PROSITE" id="PS50940"/>
    </source>
</evidence>
<keyword evidence="7" id="KW-0146">Chitin degradation</keyword>
<dbReference type="InterPro" id="IPR002557">
    <property type="entry name" value="Chitin-bd_dom"/>
</dbReference>
<keyword evidence="6 12" id="KW-0378">Hydrolase</keyword>
<comment type="catalytic activity">
    <reaction evidence="1">
        <text>Random endo-hydrolysis of N-acetyl-beta-D-glucosaminide (1-&gt;4)-beta-linkages in chitin and chitodextrins.</text>
        <dbReference type="EC" id="3.2.1.14"/>
    </reaction>
</comment>
<feature type="domain" description="GH18" evidence="15">
    <location>
        <begin position="516"/>
        <end position="873"/>
    </location>
</feature>
<reference evidence="17" key="1">
    <citation type="submission" date="2014-03" db="EMBL/GenBank/DDBJ databases">
        <authorList>
            <person name="Aksoy S."/>
            <person name="Warren W."/>
            <person name="Wilson R.K."/>
        </authorList>
    </citation>
    <scope>NUCLEOTIDE SEQUENCE [LARGE SCALE GENOMIC DNA]</scope>
    <source>
        <strain evidence="17">IAEA</strain>
    </source>
</reference>
<evidence type="ECO:0000256" key="13">
    <source>
        <dbReference type="SAM" id="SignalP"/>
    </source>
</evidence>
<dbReference type="Pfam" id="PF01607">
    <property type="entry name" value="CBM_14"/>
    <property type="match status" value="2"/>
</dbReference>
<dbReference type="GO" id="GO:0000272">
    <property type="term" value="P:polysaccharide catabolic process"/>
    <property type="evidence" value="ECO:0007669"/>
    <property type="project" value="UniProtKB-KW"/>
</dbReference>
<evidence type="ECO:0000256" key="8">
    <source>
        <dbReference type="ARBA" id="ARBA00023157"/>
    </source>
</evidence>
<dbReference type="InterPro" id="IPR036508">
    <property type="entry name" value="Chitin-bd_dom_sf"/>
</dbReference>
<dbReference type="VEuPathDB" id="VectorBase:GPAI022616"/>
<evidence type="ECO:0000256" key="3">
    <source>
        <dbReference type="ARBA" id="ARBA00012729"/>
    </source>
</evidence>
<dbReference type="EC" id="3.2.1.14" evidence="3"/>
<dbReference type="SMART" id="SM00636">
    <property type="entry name" value="Glyco_18"/>
    <property type="match status" value="2"/>
</dbReference>
<accession>A0A1A9ZRE4</accession>
<dbReference type="InterPro" id="IPR001579">
    <property type="entry name" value="Glyco_hydro_18_chit_AS"/>
</dbReference>
<evidence type="ECO:0000256" key="5">
    <source>
        <dbReference type="ARBA" id="ARBA00022729"/>
    </source>
</evidence>
<feature type="domain" description="Chitin-binding type-2" evidence="14">
    <location>
        <begin position="427"/>
        <end position="482"/>
    </location>
</feature>
<dbReference type="CDD" id="cd02872">
    <property type="entry name" value="GH18_chitolectin_chitotriosidase"/>
    <property type="match status" value="2"/>
</dbReference>
<evidence type="ECO:0000256" key="10">
    <source>
        <dbReference type="ARBA" id="ARBA00023295"/>
    </source>
</evidence>
<dbReference type="STRING" id="7398.A0A1A9ZRE4"/>
<dbReference type="Gene3D" id="2.170.140.10">
    <property type="entry name" value="Chitin binding domain"/>
    <property type="match status" value="2"/>
</dbReference>
<dbReference type="Pfam" id="PF00704">
    <property type="entry name" value="Glyco_hydro_18"/>
    <property type="match status" value="2"/>
</dbReference>
<evidence type="ECO:0000256" key="12">
    <source>
        <dbReference type="RuleBase" id="RU000489"/>
    </source>
</evidence>
<dbReference type="FunFam" id="3.10.50.10:FF:000004">
    <property type="entry name" value="Chitinase 5"/>
    <property type="match status" value="1"/>
</dbReference>
<evidence type="ECO:0000259" key="15">
    <source>
        <dbReference type="PROSITE" id="PS51910"/>
    </source>
</evidence>
<dbReference type="SUPFAM" id="SSF51445">
    <property type="entry name" value="(Trans)glycosidases"/>
    <property type="match status" value="2"/>
</dbReference>
<dbReference type="InterPro" id="IPR029070">
    <property type="entry name" value="Chitinase_insertion_sf"/>
</dbReference>
<evidence type="ECO:0000313" key="16">
    <source>
        <dbReference type="EnsemblMetazoa" id="GPAI022616-PA"/>
    </source>
</evidence>
<dbReference type="SUPFAM" id="SSF57625">
    <property type="entry name" value="Invertebrate chitin-binding proteins"/>
    <property type="match status" value="2"/>
</dbReference>
<feature type="domain" description="Chitin-binding type-2" evidence="14">
    <location>
        <begin position="891"/>
        <end position="945"/>
    </location>
</feature>
<feature type="chain" id="PRO_5008403126" description="chitinase" evidence="13">
    <location>
        <begin position="22"/>
        <end position="946"/>
    </location>
</feature>
<keyword evidence="11" id="KW-0624">Polysaccharide degradation</keyword>
<evidence type="ECO:0000313" key="17">
    <source>
        <dbReference type="Proteomes" id="UP000092445"/>
    </source>
</evidence>
<proteinExistence type="inferred from homology"/>
<sequence length="946" mass="106697">MLLIKCLTLVLVCLCDHRVKAEAKERKHVICYHGTWSAYRPSYGKFDVATDIDPRLCTHLMYAFFGIQENGDLRVIDPYLDLEDNYGRGNIRKFNSLKMKNPTLKTLAAVGGWNEGSKKFSIVAADPEKRARFVQSVVELIQRHGFDGLDLDWEYPNQRHKLGNNDRENYIALLKDLKEGLEPFGYLLTAAVGSVQLSAEMSYDIPEMCKYLDIVNVMAYDLHGPWDQAVGINAPLHAGLADNTEYTRQLNLEAIVKYWLSKGTPRNKLVIGVPFYGRTFNLENPLQHNVGAPHTGRGIPGSYSREPGVIGYNELCELFQKEPDQWHLDWDEQQMVPYAYRDNQWVGYENEESIALKADYIMAEDLAGIMVWSIESDDFRGICSSQRYPLLRLINNKMNGDLVLDLEKDVNYESVSLPIIDSKFIDNFQCSSENGYVRDLKNCSKFYFCDSGFTYNFECISPLKFDIDILACNYPHLSSVITDDFKNMNRNFKLLLGLIFLATACGFIEAANTTEKVIYCYYGTWANYRNGNGKFEPSNVNPFLCTHLSYTFFGLSVQGELRVLDPWLDLDSGLGNIKRTIALKEINPKLKVIAAIGGWNEGSINYSNMAADPNKREIFIKSVLQFLKAHQFDGLDLDWEYPAQRGGASADRVNFITLLKELQKSFAPYGYELITAVAASEYSAKISFNIPEMSKYVDYINVMTYDFVTGYDAVLGFNAPLKGQGANNVEASIKYWLNQGAPASKLVLGLAMYGHSFQLANPAQVTAGSPSIGPGKSGPYTIQPGMLGYNEICETTTNWRYEWDDRHGVPYKYKNDQWIGYDDESSIALKIDLLKSLNLAGAMLWSIEMDDFRGICGMKYPLLSTINSKLGKDINQLPSNPIPTSTVSPSLRDCPSDGLYANPKDCSRFYQCLKGVRFDFTCPPGLLYDAKNALCNWPQTVKCNVV</sequence>
<keyword evidence="8" id="KW-1015">Disulfide bond</keyword>
<dbReference type="AlphaFoldDB" id="A0A1A9ZRE4"/>
<dbReference type="FunFam" id="3.10.50.10:FF:000001">
    <property type="entry name" value="Chitinase 3-like 1"/>
    <property type="match status" value="1"/>
</dbReference>
<dbReference type="EnsemblMetazoa" id="GPAI022616-RA">
    <property type="protein sequence ID" value="GPAI022616-PA"/>
    <property type="gene ID" value="GPAI022616"/>
</dbReference>
<dbReference type="GO" id="GO:0006032">
    <property type="term" value="P:chitin catabolic process"/>
    <property type="evidence" value="ECO:0007669"/>
    <property type="project" value="UniProtKB-KW"/>
</dbReference>
<dbReference type="InterPro" id="IPR050314">
    <property type="entry name" value="Glycosyl_Hydrlase_18"/>
</dbReference>
<keyword evidence="5 13" id="KW-0732">Signal</keyword>
<dbReference type="InterPro" id="IPR001223">
    <property type="entry name" value="Glyco_hydro18_cat"/>
</dbReference>
<feature type="signal peptide" evidence="13">
    <location>
        <begin position="1"/>
        <end position="21"/>
    </location>
</feature>
<comment type="similarity">
    <text evidence="2">Belongs to the glycosyl hydrolase 18 family. Chitinase class II subfamily.</text>
</comment>
<keyword evidence="17" id="KW-1185">Reference proteome</keyword>
<keyword evidence="4" id="KW-0147">Chitin-binding</keyword>
<dbReference type="SUPFAM" id="SSF54556">
    <property type="entry name" value="Chitinase insertion domain"/>
    <property type="match status" value="2"/>
</dbReference>
<dbReference type="Gene3D" id="3.10.50.10">
    <property type="match status" value="2"/>
</dbReference>
<protein>
    <recommendedName>
        <fullName evidence="3">chitinase</fullName>
        <ecNumber evidence="3">3.2.1.14</ecNumber>
    </recommendedName>
</protein>
<evidence type="ECO:0000256" key="2">
    <source>
        <dbReference type="ARBA" id="ARBA00009121"/>
    </source>
</evidence>
<dbReference type="FunFam" id="3.20.20.80:FF:000007">
    <property type="entry name" value="Acidic mammalian chitinase"/>
    <property type="match status" value="2"/>
</dbReference>
<dbReference type="GO" id="GO:0005576">
    <property type="term" value="C:extracellular region"/>
    <property type="evidence" value="ECO:0007669"/>
    <property type="project" value="InterPro"/>
</dbReference>
<dbReference type="Gene3D" id="3.20.20.80">
    <property type="entry name" value="Glycosidases"/>
    <property type="match status" value="2"/>
</dbReference>
<name>A0A1A9ZRE4_GLOPL</name>